<evidence type="ECO:0000259" key="2">
    <source>
        <dbReference type="Pfam" id="PF10135"/>
    </source>
</evidence>
<dbReference type="Proteomes" id="UP000007382">
    <property type="component" value="Chromosome"/>
</dbReference>
<dbReference type="KEGG" id="lfc:LFE_2101"/>
<dbReference type="PATRIC" id="fig|1162668.3.peg.2489"/>
<dbReference type="eggNOG" id="COG3951">
    <property type="taxonomic scope" value="Bacteria"/>
</dbReference>
<dbReference type="STRING" id="1162668.LFE_2101"/>
<dbReference type="EMBL" id="AP012342">
    <property type="protein sequence ID" value="BAM07774.1"/>
    <property type="molecule type" value="Genomic_DNA"/>
</dbReference>
<reference evidence="3 4" key="1">
    <citation type="journal article" date="2012" name="J. Bacteriol.">
        <title>Complete Genome Sequence of Leptospirillum ferrooxidans Strain C2-3, Isolated from a Fresh Volcanic Ash Deposit on the Island of Miyake, Japan.</title>
        <authorList>
            <person name="Fujimura R."/>
            <person name="Sato Y."/>
            <person name="Nishizawa T."/>
            <person name="Oshima K."/>
            <person name="Kim S.-W."/>
            <person name="Hattori M."/>
            <person name="Kamijo T."/>
            <person name="Ohta H."/>
        </authorList>
    </citation>
    <scope>NUCLEOTIDE SEQUENCE [LARGE SCALE GENOMIC DNA]</scope>
    <source>
        <strain evidence="3 4">C2-3</strain>
    </source>
</reference>
<proteinExistence type="predicted"/>
<sequence length="132" mass="14040">MNSLGNIGGKKNGGMVQIREKVDPAREKALRQAATRFESIVIGMMVKEMWKTVPRSGFPDRAPGMGIAEEMYQRELSRDLARSGGLGVAKEIISNMSGLAGTGKAIDEMSGQDESPVPVDAGKVGDSFNVVA</sequence>
<accession>I0IR75</accession>
<dbReference type="InterPro" id="IPR019301">
    <property type="entry name" value="Flagellar_prot_FlgJ_N"/>
</dbReference>
<keyword evidence="4" id="KW-1185">Reference proteome</keyword>
<dbReference type="AlphaFoldDB" id="I0IR75"/>
<gene>
    <name evidence="3" type="ordered locus">LFE_2101</name>
</gene>
<protein>
    <recommendedName>
        <fullName evidence="2">Flagellar protein FlgJ N-terminal domain-containing protein</fullName>
    </recommendedName>
</protein>
<organism evidence="3 4">
    <name type="scientific">Leptospirillum ferrooxidans (strain C2-3)</name>
    <dbReference type="NCBI Taxonomy" id="1162668"/>
    <lineage>
        <taxon>Bacteria</taxon>
        <taxon>Pseudomonadati</taxon>
        <taxon>Nitrospirota</taxon>
        <taxon>Nitrospiria</taxon>
        <taxon>Nitrospirales</taxon>
        <taxon>Nitrospiraceae</taxon>
        <taxon>Leptospirillum</taxon>
    </lineage>
</organism>
<dbReference type="HOGENOM" id="CLU_1914458_0_0_0"/>
<dbReference type="RefSeq" id="WP_014450257.1">
    <property type="nucleotide sequence ID" value="NC_017094.1"/>
</dbReference>
<dbReference type="OrthoDB" id="9796740at2"/>
<evidence type="ECO:0000313" key="3">
    <source>
        <dbReference type="EMBL" id="BAM07774.1"/>
    </source>
</evidence>
<feature type="domain" description="Flagellar protein FlgJ N-terminal" evidence="2">
    <location>
        <begin position="47"/>
        <end position="93"/>
    </location>
</feature>
<evidence type="ECO:0000313" key="4">
    <source>
        <dbReference type="Proteomes" id="UP000007382"/>
    </source>
</evidence>
<feature type="region of interest" description="Disordered" evidence="1">
    <location>
        <begin position="104"/>
        <end position="132"/>
    </location>
</feature>
<evidence type="ECO:0000256" key="1">
    <source>
        <dbReference type="SAM" id="MobiDB-lite"/>
    </source>
</evidence>
<reference evidence="4" key="2">
    <citation type="submission" date="2012-03" db="EMBL/GenBank/DDBJ databases">
        <title>The complete genome sequence of the pioneer microbe on fresh volcanic deposit, Leptospirillum ferrooxidans strain C2-3.</title>
        <authorList>
            <person name="Fujimura R."/>
            <person name="Sato Y."/>
            <person name="Nishizawa T."/>
            <person name="Nanba K."/>
            <person name="Oshima K."/>
            <person name="Hattori M."/>
            <person name="Kamijo T."/>
            <person name="Ohta H."/>
        </authorList>
    </citation>
    <scope>NUCLEOTIDE SEQUENCE [LARGE SCALE GENOMIC DNA]</scope>
    <source>
        <strain evidence="4">C2-3</strain>
    </source>
</reference>
<dbReference type="Pfam" id="PF10135">
    <property type="entry name" value="Rod-binding"/>
    <property type="match status" value="1"/>
</dbReference>
<name>I0IR75_LEPFC</name>